<gene>
    <name evidence="3" type="ORF">SAMN04487893_10963</name>
</gene>
<dbReference type="GO" id="GO:0016757">
    <property type="term" value="F:glycosyltransferase activity"/>
    <property type="evidence" value="ECO:0007669"/>
    <property type="project" value="InterPro"/>
</dbReference>
<dbReference type="AlphaFoldDB" id="A0A1I3RYN4"/>
<dbReference type="InterPro" id="IPR001296">
    <property type="entry name" value="Glyco_trans_1"/>
</dbReference>
<dbReference type="RefSeq" id="WP_090679355.1">
    <property type="nucleotide sequence ID" value="NZ_FORU01000009.1"/>
</dbReference>
<feature type="domain" description="Glycosyltransferase subfamily 4-like N-terminal" evidence="2">
    <location>
        <begin position="12"/>
        <end position="170"/>
    </location>
</feature>
<dbReference type="PANTHER" id="PTHR45947:SF14">
    <property type="entry name" value="SLL1723 PROTEIN"/>
    <property type="match status" value="1"/>
</dbReference>
<dbReference type="EMBL" id="FORU01000009">
    <property type="protein sequence ID" value="SFJ51565.1"/>
    <property type="molecule type" value="Genomic_DNA"/>
</dbReference>
<dbReference type="STRING" id="1150112.SAMN04487893_10963"/>
<dbReference type="CDD" id="cd03811">
    <property type="entry name" value="GT4_GT28_WabH-like"/>
    <property type="match status" value="1"/>
</dbReference>
<keyword evidence="4" id="KW-1185">Reference proteome</keyword>
<evidence type="ECO:0000259" key="2">
    <source>
        <dbReference type="Pfam" id="PF13439"/>
    </source>
</evidence>
<sequence>MKIAFFNSIATWGGGEKWHYDASVSFANAGHDVYFFGAPQGIIANKLKDNKDVKFIPVQLSNTSFLNPIKLLQLKENFKRLKLDILVINHPGDLKIAAHAAHLAKIPHIIYRRGSAIPIKDRLLNRHIFKNWVTDILANSKATKNTITELNPDLFPIDKIKVIYNPIDITEFLERPYTPVIPKSNDVLTIGSLGRLAPQKNQFFLIDLSKKLKEQQIPHKIYIGGIGSLQEELLAYSKENNTEDTVVFLGFLDNVKNLLMEIDVFVLPSLWEGFGYVLAEASLCKKPIIAFNSSSNPELVLDNETGYLIPENNLDAAVDKIKILQDPTLRSKLGEQGFNYCSQTFDKNKISEELHRYFTGLV</sequence>
<dbReference type="Gene3D" id="3.40.50.2000">
    <property type="entry name" value="Glycogen Phosphorylase B"/>
    <property type="match status" value="2"/>
</dbReference>
<evidence type="ECO:0000259" key="1">
    <source>
        <dbReference type="Pfam" id="PF00534"/>
    </source>
</evidence>
<protein>
    <submittedName>
        <fullName evidence="3">Glycosyltransferase involved in cell wall bisynthesis</fullName>
    </submittedName>
</protein>
<name>A0A1I3RYN4_9FLAO</name>
<dbReference type="InterPro" id="IPR050194">
    <property type="entry name" value="Glycosyltransferase_grp1"/>
</dbReference>
<reference evidence="4" key="1">
    <citation type="submission" date="2016-10" db="EMBL/GenBank/DDBJ databases">
        <authorList>
            <person name="Varghese N."/>
            <person name="Submissions S."/>
        </authorList>
    </citation>
    <scope>NUCLEOTIDE SEQUENCE [LARGE SCALE GENOMIC DNA]</scope>
    <source>
        <strain evidence="4">DSM 26542</strain>
    </source>
</reference>
<dbReference type="SUPFAM" id="SSF53756">
    <property type="entry name" value="UDP-Glycosyltransferase/glycogen phosphorylase"/>
    <property type="match status" value="1"/>
</dbReference>
<dbReference type="OrthoDB" id="9811239at2"/>
<evidence type="ECO:0000313" key="3">
    <source>
        <dbReference type="EMBL" id="SFJ51565.1"/>
    </source>
</evidence>
<dbReference type="Proteomes" id="UP000243887">
    <property type="component" value="Unassembled WGS sequence"/>
</dbReference>
<dbReference type="PANTHER" id="PTHR45947">
    <property type="entry name" value="SULFOQUINOVOSYL TRANSFERASE SQD2"/>
    <property type="match status" value="1"/>
</dbReference>
<feature type="domain" description="Glycosyl transferase family 1" evidence="1">
    <location>
        <begin position="183"/>
        <end position="337"/>
    </location>
</feature>
<evidence type="ECO:0000313" key="4">
    <source>
        <dbReference type="Proteomes" id="UP000243887"/>
    </source>
</evidence>
<accession>A0A1I3RYN4</accession>
<organism evidence="3 4">
    <name type="scientific">Myroides guanonis</name>
    <dbReference type="NCBI Taxonomy" id="1150112"/>
    <lineage>
        <taxon>Bacteria</taxon>
        <taxon>Pseudomonadati</taxon>
        <taxon>Bacteroidota</taxon>
        <taxon>Flavobacteriia</taxon>
        <taxon>Flavobacteriales</taxon>
        <taxon>Flavobacteriaceae</taxon>
        <taxon>Myroides</taxon>
    </lineage>
</organism>
<dbReference type="Pfam" id="PF00534">
    <property type="entry name" value="Glycos_transf_1"/>
    <property type="match status" value="1"/>
</dbReference>
<keyword evidence="3" id="KW-0808">Transferase</keyword>
<proteinExistence type="predicted"/>
<dbReference type="InterPro" id="IPR028098">
    <property type="entry name" value="Glyco_trans_4-like_N"/>
</dbReference>
<dbReference type="Pfam" id="PF13439">
    <property type="entry name" value="Glyco_transf_4"/>
    <property type="match status" value="1"/>
</dbReference>